<evidence type="ECO:0000313" key="12">
    <source>
        <dbReference type="Proteomes" id="UP000261166"/>
    </source>
</evidence>
<dbReference type="Proteomes" id="UP000260812">
    <property type="component" value="Unassembled WGS sequence"/>
</dbReference>
<dbReference type="SUPFAM" id="SSF109755">
    <property type="entry name" value="PhoU-like"/>
    <property type="match status" value="1"/>
</dbReference>
<feature type="coiled-coil region" evidence="6">
    <location>
        <begin position="476"/>
        <end position="503"/>
    </location>
</feature>
<dbReference type="GO" id="GO:0005886">
    <property type="term" value="C:plasma membrane"/>
    <property type="evidence" value="ECO:0007669"/>
    <property type="project" value="UniProtKB-SubCell"/>
</dbReference>
<evidence type="ECO:0000256" key="7">
    <source>
        <dbReference type="SAM" id="Phobius"/>
    </source>
</evidence>
<name>A0A3E3HWD8_9FIRM</name>
<evidence type="ECO:0000313" key="11">
    <source>
        <dbReference type="Proteomes" id="UP000260812"/>
    </source>
</evidence>
<keyword evidence="11" id="KW-1185">Reference proteome</keyword>
<organism evidence="9 11">
    <name type="scientific">Eisenbergiella massiliensis</name>
    <dbReference type="NCBI Taxonomy" id="1720294"/>
    <lineage>
        <taxon>Bacteria</taxon>
        <taxon>Bacillati</taxon>
        <taxon>Bacillota</taxon>
        <taxon>Clostridia</taxon>
        <taxon>Lachnospirales</taxon>
        <taxon>Lachnospiraceae</taxon>
        <taxon>Eisenbergiella</taxon>
    </lineage>
</organism>
<comment type="subcellular location">
    <subcellularLocation>
        <location evidence="1">Cell membrane</location>
        <topology evidence="1">Multi-pass membrane protein</topology>
    </subcellularLocation>
</comment>
<keyword evidence="3 7" id="KW-0812">Transmembrane</keyword>
<keyword evidence="2" id="KW-1003">Cell membrane</keyword>
<evidence type="ECO:0000256" key="6">
    <source>
        <dbReference type="SAM" id="Coils"/>
    </source>
</evidence>
<feature type="transmembrane region" description="Helical" evidence="7">
    <location>
        <begin position="130"/>
        <end position="154"/>
    </location>
</feature>
<evidence type="ECO:0000256" key="3">
    <source>
        <dbReference type="ARBA" id="ARBA00022692"/>
    </source>
</evidence>
<keyword evidence="5 7" id="KW-0472">Membrane</keyword>
<evidence type="ECO:0000313" key="9">
    <source>
        <dbReference type="EMBL" id="RGE56140.1"/>
    </source>
</evidence>
<dbReference type="RefSeq" id="WP_025491106.1">
    <property type="nucleotide sequence ID" value="NZ_CALBAU010000265.1"/>
</dbReference>
<sequence>MSIGAMLLSMAGGLGLFLFGMRLMSESIEKAAGAKLRGILEMFTKNRFVGMLVGIIFTAVIQSSSACTVMVVSFVNSGLMNLYQAAGVIFGANIGTTVTSQLVSFNLSEIAPVFLLAGILGIMFCKRQNIVKICHIILGFGVLFMGLSGMSSAMSGMRDMPEIVHILSSLTSPMLAILVGTLLTAVIQSSSVTVSIVLLMANQGLLELPICLFIILGCNIGACTSALLASLSGKKDAKRAAMIHFLFNVIGTVLMYIILKLAMGPIIDLLHIVSGSNPGRFVANAHTIFKVFQVLALFPFAGLIVKMTYFFVPGEDMKMDDRDNFTLKYIGDRTVFNPATAVVEVDKELKRMADLASDNLNRAMNALITLDEEDIETVYSVEKNINFLNHSITNYLVKINQTTLPIEDQKSIGALFHIVNDIERIGDHAENVADAARQRKATGVGFSKEAQHELGQMLDMVNTIIRFSVEMFSTGSDERAEDVANLEDAIDEKEREIQKSHIERMTKNLCTPEASMIFSDVVSGLERVADHATNIAFAMNNTEYEVSKAM</sequence>
<feature type="transmembrane region" description="Helical" evidence="7">
    <location>
        <begin position="6"/>
        <end position="25"/>
    </location>
</feature>
<keyword evidence="4 7" id="KW-1133">Transmembrane helix</keyword>
<dbReference type="NCBIfam" id="NF037997">
    <property type="entry name" value="Na_Pi_symport"/>
    <property type="match status" value="1"/>
</dbReference>
<protein>
    <submittedName>
        <fullName evidence="9">Na/Pi cotransporter family protein</fullName>
    </submittedName>
</protein>
<dbReference type="EMBL" id="QVLU01000022">
    <property type="protein sequence ID" value="RGE67971.1"/>
    <property type="molecule type" value="Genomic_DNA"/>
</dbReference>
<evidence type="ECO:0000256" key="1">
    <source>
        <dbReference type="ARBA" id="ARBA00004651"/>
    </source>
</evidence>
<evidence type="ECO:0000256" key="2">
    <source>
        <dbReference type="ARBA" id="ARBA00022475"/>
    </source>
</evidence>
<feature type="domain" description="PhoU" evidence="8">
    <location>
        <begin position="349"/>
        <end position="435"/>
    </location>
</feature>
<dbReference type="EMBL" id="QVLV01000029">
    <property type="protein sequence ID" value="RGE56140.1"/>
    <property type="molecule type" value="Genomic_DNA"/>
</dbReference>
<comment type="caution">
    <text evidence="9">The sequence shown here is derived from an EMBL/GenBank/DDBJ whole genome shotgun (WGS) entry which is preliminary data.</text>
</comment>
<feature type="transmembrane region" description="Helical" evidence="7">
    <location>
        <begin position="105"/>
        <end position="124"/>
    </location>
</feature>
<dbReference type="OrthoDB" id="9763003at2"/>
<dbReference type="PANTHER" id="PTHR10010:SF46">
    <property type="entry name" value="SODIUM-DEPENDENT PHOSPHATE TRANSPORT PROTEIN 2B"/>
    <property type="match status" value="1"/>
</dbReference>
<dbReference type="GO" id="GO:0044341">
    <property type="term" value="P:sodium-dependent phosphate transport"/>
    <property type="evidence" value="ECO:0007669"/>
    <property type="project" value="InterPro"/>
</dbReference>
<dbReference type="InterPro" id="IPR004633">
    <property type="entry name" value="NaPi_cotrn-rel/YqeW-like"/>
</dbReference>
<evidence type="ECO:0000256" key="4">
    <source>
        <dbReference type="ARBA" id="ARBA00022989"/>
    </source>
</evidence>
<dbReference type="InterPro" id="IPR026022">
    <property type="entry name" value="PhoU_dom"/>
</dbReference>
<dbReference type="Pfam" id="PF02690">
    <property type="entry name" value="Na_Pi_cotrans"/>
    <property type="match status" value="2"/>
</dbReference>
<evidence type="ECO:0000313" key="10">
    <source>
        <dbReference type="EMBL" id="RGE67971.1"/>
    </source>
</evidence>
<dbReference type="AlphaFoldDB" id="A0A3E3HWD8"/>
<feature type="transmembrane region" description="Helical" evidence="7">
    <location>
        <begin position="206"/>
        <end position="231"/>
    </location>
</feature>
<keyword evidence="6" id="KW-0175">Coiled coil</keyword>
<evidence type="ECO:0000256" key="5">
    <source>
        <dbReference type="ARBA" id="ARBA00023136"/>
    </source>
</evidence>
<dbReference type="Proteomes" id="UP000261166">
    <property type="component" value="Unassembled WGS sequence"/>
</dbReference>
<proteinExistence type="predicted"/>
<dbReference type="InterPro" id="IPR003841">
    <property type="entry name" value="Na/Pi_transpt"/>
</dbReference>
<feature type="domain" description="PhoU" evidence="8">
    <location>
        <begin position="455"/>
        <end position="536"/>
    </location>
</feature>
<feature type="transmembrane region" description="Helical" evidence="7">
    <location>
        <begin position="287"/>
        <end position="312"/>
    </location>
</feature>
<feature type="transmembrane region" description="Helical" evidence="7">
    <location>
        <begin position="81"/>
        <end position="98"/>
    </location>
</feature>
<evidence type="ECO:0000259" key="8">
    <source>
        <dbReference type="Pfam" id="PF01895"/>
    </source>
</evidence>
<dbReference type="Gene3D" id="1.20.58.220">
    <property type="entry name" value="Phosphate transport system protein phou homolog 2, domain 2"/>
    <property type="match status" value="1"/>
</dbReference>
<dbReference type="GeneID" id="97990134"/>
<dbReference type="Pfam" id="PF01895">
    <property type="entry name" value="PhoU"/>
    <property type="match status" value="2"/>
</dbReference>
<dbReference type="PANTHER" id="PTHR10010">
    <property type="entry name" value="SOLUTE CARRIER FAMILY 34 SODIUM PHOSPHATE , MEMBER 2-RELATED"/>
    <property type="match status" value="1"/>
</dbReference>
<feature type="transmembrane region" description="Helical" evidence="7">
    <location>
        <begin position="243"/>
        <end position="267"/>
    </location>
</feature>
<dbReference type="InterPro" id="IPR038078">
    <property type="entry name" value="PhoU-like_sf"/>
</dbReference>
<gene>
    <name evidence="10" type="ORF">DWY69_21500</name>
    <name evidence="9" type="ORF">DXC51_25585</name>
</gene>
<dbReference type="GO" id="GO:0005436">
    <property type="term" value="F:sodium:phosphate symporter activity"/>
    <property type="evidence" value="ECO:0007669"/>
    <property type="project" value="InterPro"/>
</dbReference>
<dbReference type="NCBIfam" id="TIGR00704">
    <property type="entry name" value="NaPi_cotrn_rel"/>
    <property type="match status" value="1"/>
</dbReference>
<accession>A0A3E3HWD8</accession>
<feature type="transmembrane region" description="Helical" evidence="7">
    <location>
        <begin position="46"/>
        <end position="75"/>
    </location>
</feature>
<reference evidence="9 12" key="1">
    <citation type="submission" date="2018-08" db="EMBL/GenBank/DDBJ databases">
        <title>A genome reference for cultivated species of the human gut microbiota.</title>
        <authorList>
            <person name="Zou Y."/>
            <person name="Xue W."/>
            <person name="Luo G."/>
        </authorList>
    </citation>
    <scope>NUCLEOTIDE SEQUENCE [LARGE SCALE GENOMIC DNA]</scope>
    <source>
        <strain evidence="10 12">AF26-4BH</strain>
        <strain evidence="9">TF05-5AC</strain>
    </source>
</reference>